<evidence type="ECO:0000313" key="2">
    <source>
        <dbReference type="Proteomes" id="UP000708208"/>
    </source>
</evidence>
<comment type="caution">
    <text evidence="1">The sequence shown here is derived from an EMBL/GenBank/DDBJ whole genome shotgun (WGS) entry which is preliminary data.</text>
</comment>
<dbReference type="AlphaFoldDB" id="A0A8J2L412"/>
<reference evidence="1" key="1">
    <citation type="submission" date="2021-06" db="EMBL/GenBank/DDBJ databases">
        <authorList>
            <person name="Hodson N. C."/>
            <person name="Mongue J. A."/>
            <person name="Jaron S. K."/>
        </authorList>
    </citation>
    <scope>NUCLEOTIDE SEQUENCE</scope>
</reference>
<organism evidence="1 2">
    <name type="scientific">Allacma fusca</name>
    <dbReference type="NCBI Taxonomy" id="39272"/>
    <lineage>
        <taxon>Eukaryota</taxon>
        <taxon>Metazoa</taxon>
        <taxon>Ecdysozoa</taxon>
        <taxon>Arthropoda</taxon>
        <taxon>Hexapoda</taxon>
        <taxon>Collembola</taxon>
        <taxon>Symphypleona</taxon>
        <taxon>Sminthuridae</taxon>
        <taxon>Allacma</taxon>
    </lineage>
</organism>
<proteinExistence type="predicted"/>
<sequence length="123" mass="14041">MLIFASAYSLDKLAYCETWLVDGTFKSCPPPIYTIHEFFRVVRRNVPGEPACIVSDFELAAIKRLYKLLNNEREDWGDIRFNSVHSKASRTMYTSLSTIRFEGNILLTSVTKLTIALFLVVKG</sequence>
<keyword evidence="2" id="KW-1185">Reference proteome</keyword>
<dbReference type="OrthoDB" id="93990at2759"/>
<gene>
    <name evidence="1" type="ORF">AFUS01_LOCUS35919</name>
</gene>
<evidence type="ECO:0000313" key="1">
    <source>
        <dbReference type="EMBL" id="CAG7825831.1"/>
    </source>
</evidence>
<accession>A0A8J2L412</accession>
<dbReference type="EMBL" id="CAJVCH010537667">
    <property type="protein sequence ID" value="CAG7825831.1"/>
    <property type="molecule type" value="Genomic_DNA"/>
</dbReference>
<protein>
    <submittedName>
        <fullName evidence="1">Uncharacterized protein</fullName>
    </submittedName>
</protein>
<dbReference type="Proteomes" id="UP000708208">
    <property type="component" value="Unassembled WGS sequence"/>
</dbReference>
<name>A0A8J2L412_9HEXA</name>